<dbReference type="InterPro" id="IPR036291">
    <property type="entry name" value="NAD(P)-bd_dom_sf"/>
</dbReference>
<accession>A0A381ZRU3</accession>
<organism evidence="2">
    <name type="scientific">marine metagenome</name>
    <dbReference type="NCBI Taxonomy" id="408172"/>
    <lineage>
        <taxon>unclassified sequences</taxon>
        <taxon>metagenomes</taxon>
        <taxon>ecological metagenomes</taxon>
    </lineage>
</organism>
<evidence type="ECO:0000259" key="1">
    <source>
        <dbReference type="Pfam" id="PF02254"/>
    </source>
</evidence>
<name>A0A381ZRU3_9ZZZZ</name>
<dbReference type="InterPro" id="IPR003148">
    <property type="entry name" value="RCK_N"/>
</dbReference>
<dbReference type="GO" id="GO:0006813">
    <property type="term" value="P:potassium ion transport"/>
    <property type="evidence" value="ECO:0007669"/>
    <property type="project" value="InterPro"/>
</dbReference>
<dbReference type="Pfam" id="PF02254">
    <property type="entry name" value="TrkA_N"/>
    <property type="match status" value="1"/>
</dbReference>
<dbReference type="Gene3D" id="3.40.50.720">
    <property type="entry name" value="NAD(P)-binding Rossmann-like Domain"/>
    <property type="match status" value="1"/>
</dbReference>
<evidence type="ECO:0000313" key="2">
    <source>
        <dbReference type="EMBL" id="SVA91960.1"/>
    </source>
</evidence>
<proteinExistence type="predicted"/>
<feature type="domain" description="RCK N-terminal" evidence="1">
    <location>
        <begin position="14"/>
        <end position="117"/>
    </location>
</feature>
<dbReference type="AlphaFoldDB" id="A0A381ZRU3"/>
<sequence>MNNSQQLTNKNNCIIFGNSDIANFIIESLLNSNNNYNITLLSEESFNTKFNDDIYILKGNIYDPKILNELDFSNTSLSICCSKDTNLNILTSSYMKALKAENIFCCSYETQYNNLLNSQNIITFNPWNIPTKLNSFWRK</sequence>
<dbReference type="SUPFAM" id="SSF51735">
    <property type="entry name" value="NAD(P)-binding Rossmann-fold domains"/>
    <property type="match status" value="1"/>
</dbReference>
<gene>
    <name evidence="2" type="ORF">METZ01_LOCUS144814</name>
</gene>
<dbReference type="EMBL" id="UINC01022412">
    <property type="protein sequence ID" value="SVA91960.1"/>
    <property type="molecule type" value="Genomic_DNA"/>
</dbReference>
<reference evidence="2" key="1">
    <citation type="submission" date="2018-05" db="EMBL/GenBank/DDBJ databases">
        <authorList>
            <person name="Lanie J.A."/>
            <person name="Ng W.-L."/>
            <person name="Kazmierczak K.M."/>
            <person name="Andrzejewski T.M."/>
            <person name="Davidsen T.M."/>
            <person name="Wayne K.J."/>
            <person name="Tettelin H."/>
            <person name="Glass J.I."/>
            <person name="Rusch D."/>
            <person name="Podicherti R."/>
            <person name="Tsui H.-C.T."/>
            <person name="Winkler M.E."/>
        </authorList>
    </citation>
    <scope>NUCLEOTIDE SEQUENCE</scope>
</reference>
<protein>
    <recommendedName>
        <fullName evidence="1">RCK N-terminal domain-containing protein</fullName>
    </recommendedName>
</protein>